<organism evidence="2 3">
    <name type="scientific">Dreissena polymorpha</name>
    <name type="common">Zebra mussel</name>
    <name type="synonym">Mytilus polymorpha</name>
    <dbReference type="NCBI Taxonomy" id="45954"/>
    <lineage>
        <taxon>Eukaryota</taxon>
        <taxon>Metazoa</taxon>
        <taxon>Spiralia</taxon>
        <taxon>Lophotrochozoa</taxon>
        <taxon>Mollusca</taxon>
        <taxon>Bivalvia</taxon>
        <taxon>Autobranchia</taxon>
        <taxon>Heteroconchia</taxon>
        <taxon>Euheterodonta</taxon>
        <taxon>Imparidentia</taxon>
        <taxon>Neoheterodontei</taxon>
        <taxon>Myida</taxon>
        <taxon>Dreissenoidea</taxon>
        <taxon>Dreissenidae</taxon>
        <taxon>Dreissena</taxon>
    </lineage>
</organism>
<dbReference type="EMBL" id="JAIWYP010000016">
    <property type="protein sequence ID" value="KAH3695678.1"/>
    <property type="molecule type" value="Genomic_DNA"/>
</dbReference>
<dbReference type="Proteomes" id="UP000828390">
    <property type="component" value="Unassembled WGS sequence"/>
</dbReference>
<name>A0A9D4BJH9_DREPO</name>
<evidence type="ECO:0000313" key="2">
    <source>
        <dbReference type="EMBL" id="KAH3695678.1"/>
    </source>
</evidence>
<evidence type="ECO:0000256" key="1">
    <source>
        <dbReference type="SAM" id="MobiDB-lite"/>
    </source>
</evidence>
<accession>A0A9D4BJH9</accession>
<keyword evidence="3" id="KW-1185">Reference proteome</keyword>
<evidence type="ECO:0000313" key="3">
    <source>
        <dbReference type="Proteomes" id="UP000828390"/>
    </source>
</evidence>
<dbReference type="OrthoDB" id="6151209at2759"/>
<proteinExistence type="predicted"/>
<reference evidence="2" key="2">
    <citation type="submission" date="2020-11" db="EMBL/GenBank/DDBJ databases">
        <authorList>
            <person name="McCartney M.A."/>
            <person name="Auch B."/>
            <person name="Kono T."/>
            <person name="Mallez S."/>
            <person name="Becker A."/>
            <person name="Gohl D.M."/>
            <person name="Silverstein K.A.T."/>
            <person name="Koren S."/>
            <person name="Bechman K.B."/>
            <person name="Herman A."/>
            <person name="Abrahante J.E."/>
            <person name="Garbe J."/>
        </authorList>
    </citation>
    <scope>NUCLEOTIDE SEQUENCE</scope>
    <source>
        <strain evidence="2">Duluth1</strain>
        <tissue evidence="2">Whole animal</tissue>
    </source>
</reference>
<gene>
    <name evidence="2" type="ORF">DPMN_083136</name>
</gene>
<reference evidence="2" key="1">
    <citation type="journal article" date="2019" name="bioRxiv">
        <title>The Genome of the Zebra Mussel, Dreissena polymorpha: A Resource for Invasive Species Research.</title>
        <authorList>
            <person name="McCartney M.A."/>
            <person name="Auch B."/>
            <person name="Kono T."/>
            <person name="Mallez S."/>
            <person name="Zhang Y."/>
            <person name="Obille A."/>
            <person name="Becker A."/>
            <person name="Abrahante J.E."/>
            <person name="Garbe J."/>
            <person name="Badalamenti J.P."/>
            <person name="Herman A."/>
            <person name="Mangelson H."/>
            <person name="Liachko I."/>
            <person name="Sullivan S."/>
            <person name="Sone E.D."/>
            <person name="Koren S."/>
            <person name="Silverstein K.A.T."/>
            <person name="Beckman K.B."/>
            <person name="Gohl D.M."/>
        </authorList>
    </citation>
    <scope>NUCLEOTIDE SEQUENCE</scope>
    <source>
        <strain evidence="2">Duluth1</strain>
        <tissue evidence="2">Whole animal</tissue>
    </source>
</reference>
<dbReference type="AlphaFoldDB" id="A0A9D4BJH9"/>
<feature type="region of interest" description="Disordered" evidence="1">
    <location>
        <begin position="156"/>
        <end position="180"/>
    </location>
</feature>
<comment type="caution">
    <text evidence="2">The sequence shown here is derived from an EMBL/GenBank/DDBJ whole genome shotgun (WGS) entry which is preliminary data.</text>
</comment>
<protein>
    <submittedName>
        <fullName evidence="2">Uncharacterized protein</fullName>
    </submittedName>
</protein>
<sequence length="228" mass="27144">MPTLLKREKTWEWDIGNRKTVEDPKYKSCQRWLKGQFSAYEFTNDARFESFRAYPRKRQIFKKHRDYALDYEKKTKLYRSYQRWYCTEINRQIHCVEARFSKLIHDTLKSNQHVSRGLQYSYNKWKSIHSLPMAESHAGPQVAAPVLTKHQDNLEDEELPNIPQDANDESRQRRRHSLRSASVDNIPHVETATALRQPYVFNDMKVKSVSNLTHSEIRNITRTRGNCV</sequence>